<dbReference type="Proteomes" id="UP000268093">
    <property type="component" value="Unassembled WGS sequence"/>
</dbReference>
<gene>
    <name evidence="2" type="ORF">BC936DRAFT_143777</name>
</gene>
<name>A0A432ZYQ3_9FUNG</name>
<proteinExistence type="predicted"/>
<keyword evidence="3" id="KW-1185">Reference proteome</keyword>
<keyword evidence="1" id="KW-0472">Membrane</keyword>
<evidence type="ECO:0000256" key="1">
    <source>
        <dbReference type="SAM" id="Phobius"/>
    </source>
</evidence>
<reference evidence="2 3" key="1">
    <citation type="journal article" date="2018" name="New Phytol.">
        <title>Phylogenomics of Endogonaceae and evolution of mycorrhizas within Mucoromycota.</title>
        <authorList>
            <person name="Chang Y."/>
            <person name="Desiro A."/>
            <person name="Na H."/>
            <person name="Sandor L."/>
            <person name="Lipzen A."/>
            <person name="Clum A."/>
            <person name="Barry K."/>
            <person name="Grigoriev I.V."/>
            <person name="Martin F.M."/>
            <person name="Stajich J.E."/>
            <person name="Smith M.E."/>
            <person name="Bonito G."/>
            <person name="Spatafora J.W."/>
        </authorList>
    </citation>
    <scope>NUCLEOTIDE SEQUENCE [LARGE SCALE GENOMIC DNA]</scope>
    <source>
        <strain evidence="2 3">GMNB39</strain>
    </source>
</reference>
<evidence type="ECO:0000313" key="3">
    <source>
        <dbReference type="Proteomes" id="UP000268093"/>
    </source>
</evidence>
<dbReference type="AlphaFoldDB" id="A0A432ZYQ3"/>
<evidence type="ECO:0000313" key="2">
    <source>
        <dbReference type="EMBL" id="RUO95546.1"/>
    </source>
</evidence>
<sequence length="175" mass="20622">MALLWREGVQETVRKDKQSVTHLPSQPSSLSTLVPHRSFNGTIVPDNLSWLEKQWVAVYDGRNEILVTGMLAFVMHEVVYFGRFIPFLICDFIPFFQKWKLQPFIPHHEHFRLSQRPAILYLSLKNKVNTGADYWRCFVCVLYNHIFFVLPLILFFHPMGHLFGMKITEVPFPSW</sequence>
<dbReference type="EMBL" id="RBNI01028531">
    <property type="protein sequence ID" value="RUO95546.1"/>
    <property type="molecule type" value="Genomic_DNA"/>
</dbReference>
<protein>
    <submittedName>
        <fullName evidence="2">Uncharacterized protein</fullName>
    </submittedName>
</protein>
<dbReference type="OrthoDB" id="2436682at2759"/>
<accession>A0A432ZYQ3</accession>
<feature type="transmembrane region" description="Helical" evidence="1">
    <location>
        <begin position="134"/>
        <end position="156"/>
    </location>
</feature>
<keyword evidence="1" id="KW-0812">Transmembrane</keyword>
<organism evidence="2 3">
    <name type="scientific">Jimgerdemannia flammicorona</name>
    <dbReference type="NCBI Taxonomy" id="994334"/>
    <lineage>
        <taxon>Eukaryota</taxon>
        <taxon>Fungi</taxon>
        <taxon>Fungi incertae sedis</taxon>
        <taxon>Mucoromycota</taxon>
        <taxon>Mucoromycotina</taxon>
        <taxon>Endogonomycetes</taxon>
        <taxon>Endogonales</taxon>
        <taxon>Endogonaceae</taxon>
        <taxon>Jimgerdemannia</taxon>
    </lineage>
</organism>
<comment type="caution">
    <text evidence="2">The sequence shown here is derived from an EMBL/GenBank/DDBJ whole genome shotgun (WGS) entry which is preliminary data.</text>
</comment>
<keyword evidence="1" id="KW-1133">Transmembrane helix</keyword>